<gene>
    <name evidence="3" type="ORF">CHLRE_03g187600v5</name>
</gene>
<keyword evidence="2" id="KW-1133">Transmembrane helix</keyword>
<name>A0A2K3DY53_CHLRE</name>
<dbReference type="RefSeq" id="XP_042926262.1">
    <property type="nucleotide sequence ID" value="XM_043061133.1"/>
</dbReference>
<feature type="transmembrane region" description="Helical" evidence="2">
    <location>
        <begin position="254"/>
        <end position="281"/>
    </location>
</feature>
<dbReference type="OMA" id="MPTIHEA"/>
<dbReference type="Pfam" id="PF13365">
    <property type="entry name" value="Trypsin_2"/>
    <property type="match status" value="1"/>
</dbReference>
<keyword evidence="2" id="KW-0472">Membrane</keyword>
<evidence type="ECO:0000313" key="4">
    <source>
        <dbReference type="Proteomes" id="UP000006906"/>
    </source>
</evidence>
<protein>
    <submittedName>
        <fullName evidence="3">Uncharacterized protein</fullName>
    </submittedName>
</protein>
<feature type="region of interest" description="Disordered" evidence="1">
    <location>
        <begin position="67"/>
        <end position="90"/>
    </location>
</feature>
<keyword evidence="2" id="KW-0812">Transmembrane</keyword>
<sequence>MQELKAWLQRQLGPPLFEKLSEGDIAALHLAGYDGELLGCASRESLLQLKLTLPVVDMLLAKCGARPRPLGRESTASDGGTDAAANAEPPPTFASMASYTSRFAAHIPTPSGKAAATVVGRRHLATYAHGAHSSWTLGQKMQVAVHSPYADRRQHVEAEVVYKSVRIDLVLLEVQQDLPCPELEAGTPAGDTFIIHGQLSPHPALRENYDNTCVCHGWVAATSPDNRSHIRGHSSSGGADSEGGGCFDVATGRLFAIAMAAISGSNAVTMLPVIVIVPILAGLRSAPEAS</sequence>
<dbReference type="KEGG" id="cre:CHLRE_03g187600v5"/>
<organism evidence="3 4">
    <name type="scientific">Chlamydomonas reinhardtii</name>
    <name type="common">Chlamydomonas smithii</name>
    <dbReference type="NCBI Taxonomy" id="3055"/>
    <lineage>
        <taxon>Eukaryota</taxon>
        <taxon>Viridiplantae</taxon>
        <taxon>Chlorophyta</taxon>
        <taxon>core chlorophytes</taxon>
        <taxon>Chlorophyceae</taxon>
        <taxon>CS clade</taxon>
        <taxon>Chlamydomonadales</taxon>
        <taxon>Chlamydomonadaceae</taxon>
        <taxon>Chlamydomonas</taxon>
    </lineage>
</organism>
<evidence type="ECO:0000256" key="2">
    <source>
        <dbReference type="SAM" id="Phobius"/>
    </source>
</evidence>
<accession>A0A2K3DY53</accession>
<keyword evidence="4" id="KW-1185">Reference proteome</keyword>
<dbReference type="GeneID" id="66052924"/>
<reference evidence="3 4" key="1">
    <citation type="journal article" date="2007" name="Science">
        <title>The Chlamydomonas genome reveals the evolution of key animal and plant functions.</title>
        <authorList>
            <person name="Merchant S.S."/>
            <person name="Prochnik S.E."/>
            <person name="Vallon O."/>
            <person name="Harris E.H."/>
            <person name="Karpowicz S.J."/>
            <person name="Witman G.B."/>
            <person name="Terry A."/>
            <person name="Salamov A."/>
            <person name="Fritz-Laylin L.K."/>
            <person name="Marechal-Drouard L."/>
            <person name="Marshall W.F."/>
            <person name="Qu L.H."/>
            <person name="Nelson D.R."/>
            <person name="Sanderfoot A.A."/>
            <person name="Spalding M.H."/>
            <person name="Kapitonov V.V."/>
            <person name="Ren Q."/>
            <person name="Ferris P."/>
            <person name="Lindquist E."/>
            <person name="Shapiro H."/>
            <person name="Lucas S.M."/>
            <person name="Grimwood J."/>
            <person name="Schmutz J."/>
            <person name="Cardol P."/>
            <person name="Cerutti H."/>
            <person name="Chanfreau G."/>
            <person name="Chen C.L."/>
            <person name="Cognat V."/>
            <person name="Croft M.T."/>
            <person name="Dent R."/>
            <person name="Dutcher S."/>
            <person name="Fernandez E."/>
            <person name="Fukuzawa H."/>
            <person name="Gonzalez-Ballester D."/>
            <person name="Gonzalez-Halphen D."/>
            <person name="Hallmann A."/>
            <person name="Hanikenne M."/>
            <person name="Hippler M."/>
            <person name="Inwood W."/>
            <person name="Jabbari K."/>
            <person name="Kalanon M."/>
            <person name="Kuras R."/>
            <person name="Lefebvre P.A."/>
            <person name="Lemaire S.D."/>
            <person name="Lobanov A.V."/>
            <person name="Lohr M."/>
            <person name="Manuell A."/>
            <person name="Meier I."/>
            <person name="Mets L."/>
            <person name="Mittag M."/>
            <person name="Mittelmeier T."/>
            <person name="Moroney J.V."/>
            <person name="Moseley J."/>
            <person name="Napoli C."/>
            <person name="Nedelcu A.M."/>
            <person name="Niyogi K."/>
            <person name="Novoselov S.V."/>
            <person name="Paulsen I.T."/>
            <person name="Pazour G."/>
            <person name="Purton S."/>
            <person name="Ral J.P."/>
            <person name="Riano-Pachon D.M."/>
            <person name="Riekhof W."/>
            <person name="Rymarquis L."/>
            <person name="Schroda M."/>
            <person name="Stern D."/>
            <person name="Umen J."/>
            <person name="Willows R."/>
            <person name="Wilson N."/>
            <person name="Zimmer S.L."/>
            <person name="Allmer J."/>
            <person name="Balk J."/>
            <person name="Bisova K."/>
            <person name="Chen C.J."/>
            <person name="Elias M."/>
            <person name="Gendler K."/>
            <person name="Hauser C."/>
            <person name="Lamb M.R."/>
            <person name="Ledford H."/>
            <person name="Long J.C."/>
            <person name="Minagawa J."/>
            <person name="Page M.D."/>
            <person name="Pan J."/>
            <person name="Pootakham W."/>
            <person name="Roje S."/>
            <person name="Rose A."/>
            <person name="Stahlberg E."/>
            <person name="Terauchi A.M."/>
            <person name="Yang P."/>
            <person name="Ball S."/>
            <person name="Bowler C."/>
            <person name="Dieckmann C.L."/>
            <person name="Gladyshev V.N."/>
            <person name="Green P."/>
            <person name="Jorgensen R."/>
            <person name="Mayfield S."/>
            <person name="Mueller-Roeber B."/>
            <person name="Rajamani S."/>
            <person name="Sayre R.T."/>
            <person name="Brokstein P."/>
            <person name="Dubchak I."/>
            <person name="Goodstein D."/>
            <person name="Hornick L."/>
            <person name="Huang Y.W."/>
            <person name="Jhaveri J."/>
            <person name="Luo Y."/>
            <person name="Martinez D."/>
            <person name="Ngau W.C."/>
            <person name="Otillar B."/>
            <person name="Poliakov A."/>
            <person name="Porter A."/>
            <person name="Szajkowski L."/>
            <person name="Werner G."/>
            <person name="Zhou K."/>
            <person name="Grigoriev I.V."/>
            <person name="Rokhsar D.S."/>
            <person name="Grossman A.R."/>
        </authorList>
    </citation>
    <scope>NUCLEOTIDE SEQUENCE [LARGE SCALE GENOMIC DNA]</scope>
    <source>
        <strain evidence="4">CC-503</strain>
    </source>
</reference>
<dbReference type="Gramene" id="PNW85463">
    <property type="protein sequence ID" value="PNW85463"/>
    <property type="gene ID" value="CHLRE_03g187600v5"/>
</dbReference>
<evidence type="ECO:0000256" key="1">
    <source>
        <dbReference type="SAM" id="MobiDB-lite"/>
    </source>
</evidence>
<dbReference type="Proteomes" id="UP000006906">
    <property type="component" value="Chromosome 3"/>
</dbReference>
<dbReference type="AlphaFoldDB" id="A0A2K3DY53"/>
<evidence type="ECO:0000313" key="3">
    <source>
        <dbReference type="EMBL" id="PNW85463.1"/>
    </source>
</evidence>
<dbReference type="EMBL" id="CM008964">
    <property type="protein sequence ID" value="PNW85463.1"/>
    <property type="molecule type" value="Genomic_DNA"/>
</dbReference>
<proteinExistence type="predicted"/>
<dbReference type="InParanoid" id="A0A2K3DY53"/>
<dbReference type="OrthoDB" id="542443at2759"/>